<name>A0ABY4S5G5_AQUTE</name>
<evidence type="ECO:0000313" key="3">
    <source>
        <dbReference type="Proteomes" id="UP001056201"/>
    </source>
</evidence>
<feature type="domain" description="Extensin-like C-terminal" evidence="1">
    <location>
        <begin position="63"/>
        <end position="235"/>
    </location>
</feature>
<dbReference type="Pfam" id="PF06904">
    <property type="entry name" value="Extensin-like_C"/>
    <property type="match status" value="1"/>
</dbReference>
<dbReference type="Proteomes" id="UP001056201">
    <property type="component" value="Chromosome 1"/>
</dbReference>
<evidence type="ECO:0000313" key="2">
    <source>
        <dbReference type="EMBL" id="URI06351.1"/>
    </source>
</evidence>
<keyword evidence="3" id="KW-1185">Reference proteome</keyword>
<sequence>MSRFPAAPSVAALMLVAGLVLWHGHGRWWQWPDRHNPWAPLALDEAPGWLTRHKLGRLTAEPQACQAFLRSTPLQFEPQPDRVTGPGCGFTNAVRLRRTHVLLAEPVVLSCPAAASLALWERHVLQPAAQATLGQPVERMQHFGSYACRNVYGRAQGARSQHATADALDVSGFVLRGGRRITVAADWAGQDDAARFLRQVHGGACGLFDGVLGPAYNRAHADHLHLDRGPYRLCR</sequence>
<proteinExistence type="predicted"/>
<dbReference type="EMBL" id="CP097635">
    <property type="protein sequence ID" value="URI06351.1"/>
    <property type="molecule type" value="Genomic_DNA"/>
</dbReference>
<reference evidence="2" key="1">
    <citation type="submission" date="2022-05" db="EMBL/GenBank/DDBJ databases">
        <title>An RpoN-dependent PEP-CTERM gene is involved in floc formation of an Aquincola tertiaricarbonis strain.</title>
        <authorList>
            <person name="Qiu D."/>
            <person name="Xia M."/>
        </authorList>
    </citation>
    <scope>NUCLEOTIDE SEQUENCE</scope>
    <source>
        <strain evidence="2">RN12</strain>
    </source>
</reference>
<accession>A0ABY4S5G5</accession>
<dbReference type="InterPro" id="IPR009683">
    <property type="entry name" value="Extensin-like_C"/>
</dbReference>
<dbReference type="RefSeq" id="WP_250194614.1">
    <property type="nucleotide sequence ID" value="NZ_CP097635.1"/>
</dbReference>
<organism evidence="2 3">
    <name type="scientific">Aquincola tertiaricarbonis</name>
    <dbReference type="NCBI Taxonomy" id="391953"/>
    <lineage>
        <taxon>Bacteria</taxon>
        <taxon>Pseudomonadati</taxon>
        <taxon>Pseudomonadota</taxon>
        <taxon>Betaproteobacteria</taxon>
        <taxon>Burkholderiales</taxon>
        <taxon>Sphaerotilaceae</taxon>
        <taxon>Aquincola</taxon>
    </lineage>
</organism>
<protein>
    <submittedName>
        <fullName evidence="2">Extensin family protein</fullName>
    </submittedName>
</protein>
<gene>
    <name evidence="2" type="ORF">MW290_10520</name>
</gene>
<evidence type="ECO:0000259" key="1">
    <source>
        <dbReference type="Pfam" id="PF06904"/>
    </source>
</evidence>